<reference evidence="8" key="1">
    <citation type="submission" date="2014-05" db="EMBL/GenBank/DDBJ databases">
        <authorList>
            <person name="Chronopoulou M."/>
        </authorList>
    </citation>
    <scope>NUCLEOTIDE SEQUENCE</scope>
    <source>
        <tissue evidence="8">Whole organism</tissue>
    </source>
</reference>
<evidence type="ECO:0000259" key="7">
    <source>
        <dbReference type="PROSITE" id="PS50262"/>
    </source>
</evidence>
<dbReference type="SUPFAM" id="SSF81321">
    <property type="entry name" value="Family A G protein-coupled receptor-like"/>
    <property type="match status" value="1"/>
</dbReference>
<comment type="similarity">
    <text evidence="2">Belongs to the G-protein coupled receptor 1 family.</text>
</comment>
<keyword evidence="8" id="KW-0675">Receptor</keyword>
<keyword evidence="4 6" id="KW-1133">Transmembrane helix</keyword>
<organism evidence="8">
    <name type="scientific">Lepeophtheirus salmonis</name>
    <name type="common">Salmon louse</name>
    <name type="synonym">Caligus salmonis</name>
    <dbReference type="NCBI Taxonomy" id="72036"/>
    <lineage>
        <taxon>Eukaryota</taxon>
        <taxon>Metazoa</taxon>
        <taxon>Ecdysozoa</taxon>
        <taxon>Arthropoda</taxon>
        <taxon>Crustacea</taxon>
        <taxon>Multicrustacea</taxon>
        <taxon>Hexanauplia</taxon>
        <taxon>Copepoda</taxon>
        <taxon>Siphonostomatoida</taxon>
        <taxon>Caligidae</taxon>
        <taxon>Lepeophtheirus</taxon>
    </lineage>
</organism>
<protein>
    <submittedName>
        <fullName evidence="8">Putative GPCR class a orphan receptor 1 (AGAP001862PA)like [Tribolium castaneum]</fullName>
    </submittedName>
</protein>
<dbReference type="OrthoDB" id="10033446at2759"/>
<evidence type="ECO:0000256" key="3">
    <source>
        <dbReference type="ARBA" id="ARBA00022692"/>
    </source>
</evidence>
<dbReference type="PROSITE" id="PS50262">
    <property type="entry name" value="G_PROTEIN_RECEP_F1_2"/>
    <property type="match status" value="1"/>
</dbReference>
<proteinExistence type="inferred from homology"/>
<feature type="transmembrane region" description="Helical" evidence="6">
    <location>
        <begin position="92"/>
        <end position="112"/>
    </location>
</feature>
<evidence type="ECO:0000256" key="1">
    <source>
        <dbReference type="ARBA" id="ARBA00004370"/>
    </source>
</evidence>
<dbReference type="PRINTS" id="PR00237">
    <property type="entry name" value="GPCRRHODOPSN"/>
</dbReference>
<evidence type="ECO:0000256" key="5">
    <source>
        <dbReference type="ARBA" id="ARBA00023136"/>
    </source>
</evidence>
<dbReference type="GO" id="GO:0016020">
    <property type="term" value="C:membrane"/>
    <property type="evidence" value="ECO:0007669"/>
    <property type="project" value="UniProtKB-SubCell"/>
</dbReference>
<keyword evidence="5 6" id="KW-0472">Membrane</keyword>
<dbReference type="CDD" id="cd14978">
    <property type="entry name" value="7tmA_FMRFamide_R-like"/>
    <property type="match status" value="1"/>
</dbReference>
<feature type="transmembrane region" description="Helical" evidence="6">
    <location>
        <begin position="59"/>
        <end position="80"/>
    </location>
</feature>
<dbReference type="PANTHER" id="PTHR46641">
    <property type="entry name" value="FMRFAMIDE RECEPTOR-RELATED"/>
    <property type="match status" value="1"/>
</dbReference>
<sequence length="399" mass="46693">KTFNMEDSFLDSYLLDNNEVMEKNITIALDLSTTIHTPTQPNACFEIQETWFTFIVEGILLTSVSIIGVIGNLLSIVLLLRQKMKKNFTNGLIILVIYDLLYLTMAIVIFGMPTISSKYRKKVFGYVLPIGFGLAHISRVGSVVVTIFITVERYYSICHPLRSFRKYTISGWLILAAIYNIPKFFEWSFVYIECDYMETNVSIVSRSLRRNPIYIIIYLFWSKFLLVEFLPYIVLIVLNYKIWKRVKTLSRLRNESGIRPGPIQEDELYVVKLLSTVVSVFIFCQSFKIIPDIYEVLTCSYNDMTKSTCKGHWMVEYIIDLSHLFLSVNSSSNIFIYYVQGSKFQKSIIQLFSQKRSLAYTTRNYEMVIRPLETTKEDFLRWPHIMYDMPVIYVKEQNI</sequence>
<evidence type="ECO:0000256" key="6">
    <source>
        <dbReference type="SAM" id="Phobius"/>
    </source>
</evidence>
<dbReference type="GO" id="GO:0004930">
    <property type="term" value="F:G protein-coupled receptor activity"/>
    <property type="evidence" value="ECO:0007669"/>
    <property type="project" value="InterPro"/>
</dbReference>
<feature type="transmembrane region" description="Helical" evidence="6">
    <location>
        <begin position="172"/>
        <end position="192"/>
    </location>
</feature>
<feature type="non-terminal residue" evidence="8">
    <location>
        <position position="1"/>
    </location>
</feature>
<dbReference type="InterPro" id="IPR017452">
    <property type="entry name" value="GPCR_Rhodpsn_7TM"/>
</dbReference>
<keyword evidence="3 6" id="KW-0812">Transmembrane</keyword>
<comment type="subcellular location">
    <subcellularLocation>
        <location evidence="1">Membrane</location>
    </subcellularLocation>
</comment>
<evidence type="ECO:0000313" key="8">
    <source>
        <dbReference type="EMBL" id="CDW22641.1"/>
    </source>
</evidence>
<accession>A0A0K2TAZ3</accession>
<feature type="domain" description="G-protein coupled receptors family 1 profile" evidence="7">
    <location>
        <begin position="71"/>
        <end position="337"/>
    </location>
</feature>
<evidence type="ECO:0000256" key="4">
    <source>
        <dbReference type="ARBA" id="ARBA00022989"/>
    </source>
</evidence>
<dbReference type="PANTHER" id="PTHR46641:SF2">
    <property type="entry name" value="FMRFAMIDE RECEPTOR"/>
    <property type="match status" value="1"/>
</dbReference>
<feature type="transmembrane region" description="Helical" evidence="6">
    <location>
        <begin position="212"/>
        <end position="238"/>
    </location>
</feature>
<dbReference type="EMBL" id="HACA01005280">
    <property type="protein sequence ID" value="CDW22641.1"/>
    <property type="molecule type" value="Transcribed_RNA"/>
</dbReference>
<dbReference type="InterPro" id="IPR000276">
    <property type="entry name" value="GPCR_Rhodpsn"/>
</dbReference>
<evidence type="ECO:0000256" key="2">
    <source>
        <dbReference type="ARBA" id="ARBA00010663"/>
    </source>
</evidence>
<feature type="transmembrane region" description="Helical" evidence="6">
    <location>
        <begin position="124"/>
        <end position="151"/>
    </location>
</feature>
<dbReference type="InterPro" id="IPR052954">
    <property type="entry name" value="GPCR-Ligand_Int"/>
</dbReference>
<dbReference type="Gene3D" id="1.20.1070.10">
    <property type="entry name" value="Rhodopsin 7-helix transmembrane proteins"/>
    <property type="match status" value="1"/>
</dbReference>
<name>A0A0K2TAZ3_LEPSM</name>
<dbReference type="AlphaFoldDB" id="A0A0K2TAZ3"/>
<dbReference type="Pfam" id="PF00001">
    <property type="entry name" value="7tm_1"/>
    <property type="match status" value="1"/>
</dbReference>